<name>A0A2K8KLC9_9GAMM</name>
<evidence type="ECO:0000256" key="3">
    <source>
        <dbReference type="NCBIfam" id="TIGR02360"/>
    </source>
</evidence>
<dbReference type="OrthoDB" id="8672648at2"/>
<keyword evidence="2" id="KW-0274">FAD</keyword>
<dbReference type="PANTHER" id="PTHR43004:SF3">
    <property type="entry name" value="P-HYDROXYBENZOATE HYDROXYLASE"/>
    <property type="match status" value="1"/>
</dbReference>
<dbReference type="EMBL" id="CP011797">
    <property type="protein sequence ID" value="ATX75723.1"/>
    <property type="molecule type" value="Genomic_DNA"/>
</dbReference>
<keyword evidence="5" id="KW-0503">Monooxygenase</keyword>
<gene>
    <name evidence="5" type="ORF">REIFOR_00554</name>
</gene>
<dbReference type="Proteomes" id="UP000229757">
    <property type="component" value="Chromosome"/>
</dbReference>
<dbReference type="InterPro" id="IPR012733">
    <property type="entry name" value="HB_mOase"/>
</dbReference>
<accession>A0A2K8KLC9</accession>
<protein>
    <recommendedName>
        <fullName evidence="3">4-hydroxybenzoate 3-monooxygenase</fullName>
        <ecNumber evidence="3">1.14.13.2</ecNumber>
    </recommendedName>
</protein>
<dbReference type="Gene3D" id="3.30.9.10">
    <property type="entry name" value="D-Amino Acid Oxidase, subunit A, domain 2"/>
    <property type="match status" value="1"/>
</dbReference>
<dbReference type="AlphaFoldDB" id="A0A2K8KLC9"/>
<evidence type="ECO:0000313" key="6">
    <source>
        <dbReference type="Proteomes" id="UP000229757"/>
    </source>
</evidence>
<evidence type="ECO:0000256" key="2">
    <source>
        <dbReference type="ARBA" id="ARBA00022827"/>
    </source>
</evidence>
<evidence type="ECO:0000256" key="1">
    <source>
        <dbReference type="ARBA" id="ARBA00022630"/>
    </source>
</evidence>
<keyword evidence="1" id="KW-0285">Flavoprotein</keyword>
<dbReference type="InterPro" id="IPR002938">
    <property type="entry name" value="FAD-bd"/>
</dbReference>
<proteinExistence type="predicted"/>
<dbReference type="NCBIfam" id="TIGR02360">
    <property type="entry name" value="pbenz_hydroxyl"/>
    <property type="match status" value="1"/>
</dbReference>
<dbReference type="PRINTS" id="PR00420">
    <property type="entry name" value="RNGMNOXGNASE"/>
</dbReference>
<dbReference type="GO" id="GO:0043639">
    <property type="term" value="P:benzoate catabolic process"/>
    <property type="evidence" value="ECO:0007669"/>
    <property type="project" value="InterPro"/>
</dbReference>
<dbReference type="EC" id="1.14.13.2" evidence="3"/>
<dbReference type="InterPro" id="IPR050641">
    <property type="entry name" value="RIFMO-like"/>
</dbReference>
<keyword evidence="5" id="KW-0560">Oxidoreductase</keyword>
<dbReference type="RefSeq" id="WP_100256109.1">
    <property type="nucleotide sequence ID" value="NZ_CP011797.1"/>
</dbReference>
<dbReference type="SUPFAM" id="SSF51905">
    <property type="entry name" value="FAD/NAD(P)-binding domain"/>
    <property type="match status" value="1"/>
</dbReference>
<sequence length="403" mass="45132">MTQTHKTQPPVLKTQVAIIGGGPSGMLLSLLLSKEGIDNVVLERSSRDHVLARIRAGVLEWGSVELLRRAGVGARMDRDGHVHNGTRVAWQGEHTMLIDSKKWTGKSFMAYGQSYVTEDLYAAVSEIETPVLHDVSDVQLHELTGASHVTFVQDGVAQRLDCDFIAGCDGFHGVSRQAIPASVQKNYEKVYPFGWLGVLSETPPLPDLWYVQHERGFALASQRSAMLSRYYVQCPITDRVEDWSDERFWNELIARFPPEIGSAIITGPSIEKSIAPLRSFVTEPMRYGALFLCGDAAHIVPPTGAKGLNLALSDVYYLWRGLTQHYQQGSDTLLDRYSEVALDRVWKTERFSWWMTSLLHVFPEQSSFDHRTQAAELNSILASEHAQAWLAEQYAGFPVEDWG</sequence>
<dbReference type="KEGG" id="rfo:REIFOR_00554"/>
<dbReference type="SUPFAM" id="SSF54373">
    <property type="entry name" value="FAD-linked reductases, C-terminal domain"/>
    <property type="match status" value="1"/>
</dbReference>
<dbReference type="PANTHER" id="PTHR43004">
    <property type="entry name" value="TRK SYSTEM POTASSIUM UPTAKE PROTEIN"/>
    <property type="match status" value="1"/>
</dbReference>
<dbReference type="GO" id="GO:0071949">
    <property type="term" value="F:FAD binding"/>
    <property type="evidence" value="ECO:0007669"/>
    <property type="project" value="InterPro"/>
</dbReference>
<dbReference type="InterPro" id="IPR036188">
    <property type="entry name" value="FAD/NAD-bd_sf"/>
</dbReference>
<dbReference type="GO" id="GO:0018659">
    <property type="term" value="F:4-hydroxybenzoate 3-monooxygenase activity"/>
    <property type="evidence" value="ECO:0007669"/>
    <property type="project" value="UniProtKB-UniRule"/>
</dbReference>
<keyword evidence="6" id="KW-1185">Reference proteome</keyword>
<reference evidence="5 6" key="1">
    <citation type="journal article" date="2017" name="Environ. Microbiol.">
        <title>Genomic and physiological analyses of 'Reinekea forsetii' reveal a versatile opportunistic lifestyle during spring algae blooms.</title>
        <authorList>
            <person name="Avci B."/>
            <person name="Hahnke R.L."/>
            <person name="Chafee M."/>
            <person name="Fischer T."/>
            <person name="Gruber-Vodicka H."/>
            <person name="Tegetmeyer H.E."/>
            <person name="Harder J."/>
            <person name="Fuchs B.M."/>
            <person name="Amann R.I."/>
            <person name="Teeling H."/>
        </authorList>
    </citation>
    <scope>NUCLEOTIDE SEQUENCE [LARGE SCALE GENOMIC DNA]</scope>
    <source>
        <strain evidence="5 6">Hel1_31_D35</strain>
    </source>
</reference>
<dbReference type="Pfam" id="PF01494">
    <property type="entry name" value="FAD_binding_3"/>
    <property type="match status" value="1"/>
</dbReference>
<dbReference type="Gene3D" id="3.50.50.60">
    <property type="entry name" value="FAD/NAD(P)-binding domain"/>
    <property type="match status" value="1"/>
</dbReference>
<evidence type="ECO:0000259" key="4">
    <source>
        <dbReference type="Pfam" id="PF01494"/>
    </source>
</evidence>
<evidence type="ECO:0000313" key="5">
    <source>
        <dbReference type="EMBL" id="ATX75723.1"/>
    </source>
</evidence>
<feature type="domain" description="FAD-binding" evidence="4">
    <location>
        <begin position="13"/>
        <end position="352"/>
    </location>
</feature>
<dbReference type="NCBIfam" id="NF006091">
    <property type="entry name" value="PRK08243.1"/>
    <property type="match status" value="1"/>
</dbReference>
<organism evidence="5 6">
    <name type="scientific">Reinekea forsetii</name>
    <dbReference type="NCBI Taxonomy" id="1336806"/>
    <lineage>
        <taxon>Bacteria</taxon>
        <taxon>Pseudomonadati</taxon>
        <taxon>Pseudomonadota</taxon>
        <taxon>Gammaproteobacteria</taxon>
        <taxon>Oceanospirillales</taxon>
        <taxon>Saccharospirillaceae</taxon>
        <taxon>Reinekea</taxon>
    </lineage>
</organism>